<dbReference type="OrthoDB" id="20103at10239"/>
<reference evidence="1 2" key="1">
    <citation type="submission" date="2014-09" db="EMBL/GenBank/DDBJ databases">
        <authorList>
            <person name="Lapin J.S."/>
            <person name="Pope W.H."/>
            <person name="Hua J."/>
            <person name="Ford M.E."/>
            <person name="Conway J.F."/>
            <person name="Hatfull G.F."/>
            <person name="Hendrix R.W."/>
        </authorList>
    </citation>
    <scope>NUCLEOTIDE SEQUENCE [LARGE SCALE GENOMIC DNA]</scope>
</reference>
<evidence type="ECO:0000313" key="1">
    <source>
        <dbReference type="EMBL" id="AIT13974.1"/>
    </source>
</evidence>
<sequence>MKFFKIRIGVSSGLSHWVFYDLPDSYTIDDVIDLYTEDQQWVLDTETHRIDCQEISEEDYKHGKQAMKYFETNIKMLSENVFPVKEWAILLANPKKPVRIGYPNFHMVYRMNDKRELNYQYDYDSSKFGVLKQFLKAYPV</sequence>
<dbReference type="EMBL" id="KM507819">
    <property type="protein sequence ID" value="AIT13974.1"/>
    <property type="molecule type" value="Genomic_DNA"/>
</dbReference>
<dbReference type="GeneID" id="22111117"/>
<dbReference type="RefSeq" id="YP_009101671.1">
    <property type="nucleotide sequence ID" value="NC_025447.1"/>
</dbReference>
<name>A0A097EX10_9CAUD</name>
<accession>A0A097EX10</accession>
<gene>
    <name evidence="1" type="primary">77</name>
    <name evidence="1" type="ORF">PBI_121Q_77</name>
</gene>
<proteinExistence type="predicted"/>
<organism evidence="1 2">
    <name type="scientific">Escherichia phage 121Q</name>
    <dbReference type="NCBI Taxonomy" id="1555202"/>
    <lineage>
        <taxon>Viruses</taxon>
        <taxon>Duplodnaviria</taxon>
        <taxon>Heunggongvirae</taxon>
        <taxon>Uroviricota</taxon>
        <taxon>Caudoviricetes</taxon>
        <taxon>Asteriusvirus</taxon>
        <taxon>Asteriusvirus av121Q</taxon>
    </lineage>
</organism>
<evidence type="ECO:0000313" key="2">
    <source>
        <dbReference type="Proteomes" id="UP000029889"/>
    </source>
</evidence>
<dbReference type="KEGG" id="vg:22111117"/>
<dbReference type="Proteomes" id="UP000029889">
    <property type="component" value="Segment"/>
</dbReference>
<protein>
    <submittedName>
        <fullName evidence="1">Uncharacterized protein</fullName>
    </submittedName>
</protein>
<keyword evidence="2" id="KW-1185">Reference proteome</keyword>